<organism evidence="1 2">
    <name type="scientific">Xylaria curta</name>
    <dbReference type="NCBI Taxonomy" id="42375"/>
    <lineage>
        <taxon>Eukaryota</taxon>
        <taxon>Fungi</taxon>
        <taxon>Dikarya</taxon>
        <taxon>Ascomycota</taxon>
        <taxon>Pezizomycotina</taxon>
        <taxon>Sordariomycetes</taxon>
        <taxon>Xylariomycetidae</taxon>
        <taxon>Xylariales</taxon>
        <taxon>Xylariaceae</taxon>
        <taxon>Xylaria</taxon>
    </lineage>
</organism>
<proteinExistence type="predicted"/>
<dbReference type="EMBL" id="JAPDGR010000036">
    <property type="protein sequence ID" value="KAJ2998098.1"/>
    <property type="molecule type" value="Genomic_DNA"/>
</dbReference>
<protein>
    <submittedName>
        <fullName evidence="1">Uncharacterized protein</fullName>
    </submittedName>
</protein>
<sequence>MAIRETEAKTVGEKQQRSNESLRFDPPELRRTAFSKQECSSLLQIISHVPAALDPLRSSSRLTDNSSGWASPAATLSYKTRNADQITSRLAWFQGSSKGLRCTLDDLPKVPKLAEFFKPPWLELSMDACRDLNATYDVGSRPMPIPVDV</sequence>
<gene>
    <name evidence="1" type="ORF">NUW58_g427</name>
</gene>
<name>A0ACC1PPA2_9PEZI</name>
<keyword evidence="2" id="KW-1185">Reference proteome</keyword>
<comment type="caution">
    <text evidence="1">The sequence shown here is derived from an EMBL/GenBank/DDBJ whole genome shotgun (WGS) entry which is preliminary data.</text>
</comment>
<evidence type="ECO:0000313" key="2">
    <source>
        <dbReference type="Proteomes" id="UP001143856"/>
    </source>
</evidence>
<evidence type="ECO:0000313" key="1">
    <source>
        <dbReference type="EMBL" id="KAJ2998098.1"/>
    </source>
</evidence>
<reference evidence="1" key="1">
    <citation type="submission" date="2022-10" db="EMBL/GenBank/DDBJ databases">
        <title>Genome Sequence of Xylaria curta.</title>
        <authorList>
            <person name="Buettner E."/>
        </authorList>
    </citation>
    <scope>NUCLEOTIDE SEQUENCE</scope>
    <source>
        <strain evidence="1">Babe10</strain>
    </source>
</reference>
<accession>A0ACC1PPA2</accession>
<dbReference type="Proteomes" id="UP001143856">
    <property type="component" value="Unassembled WGS sequence"/>
</dbReference>